<protein>
    <submittedName>
        <fullName evidence="2">N-acetyltransferase</fullName>
    </submittedName>
</protein>
<feature type="domain" description="N-acetyltransferase" evidence="1">
    <location>
        <begin position="1"/>
        <end position="164"/>
    </location>
</feature>
<evidence type="ECO:0000313" key="3">
    <source>
        <dbReference type="Proteomes" id="UP001208567"/>
    </source>
</evidence>
<name>A0ABQ5NC49_9CLOT</name>
<reference evidence="2 3" key="1">
    <citation type="journal article" date="2024" name="Int. J. Syst. Evol. Microbiol.">
        <title>Clostridium omnivorum sp. nov., isolated from anoxic soil under the treatment of reductive soil disinfestation.</title>
        <authorList>
            <person name="Ueki A."/>
            <person name="Tonouchi A."/>
            <person name="Kaku N."/>
            <person name="Honma S."/>
            <person name="Ueki K."/>
        </authorList>
    </citation>
    <scope>NUCLEOTIDE SEQUENCE [LARGE SCALE GENOMIC DNA]</scope>
    <source>
        <strain evidence="2 3">E14</strain>
    </source>
</reference>
<accession>A0ABQ5NC49</accession>
<dbReference type="Gene3D" id="3.40.630.30">
    <property type="match status" value="1"/>
</dbReference>
<dbReference type="Proteomes" id="UP001208567">
    <property type="component" value="Unassembled WGS sequence"/>
</dbReference>
<dbReference type="RefSeq" id="WP_264851912.1">
    <property type="nucleotide sequence ID" value="NZ_BRXR01000001.1"/>
</dbReference>
<organism evidence="2 3">
    <name type="scientific">Clostridium omnivorum</name>
    <dbReference type="NCBI Taxonomy" id="1604902"/>
    <lineage>
        <taxon>Bacteria</taxon>
        <taxon>Bacillati</taxon>
        <taxon>Bacillota</taxon>
        <taxon>Clostridia</taxon>
        <taxon>Eubacteriales</taxon>
        <taxon>Clostridiaceae</taxon>
        <taxon>Clostridium</taxon>
    </lineage>
</organism>
<gene>
    <name evidence="2" type="ORF">bsdE14_40150</name>
</gene>
<dbReference type="InterPro" id="IPR016181">
    <property type="entry name" value="Acyl_CoA_acyltransferase"/>
</dbReference>
<dbReference type="EMBL" id="BRXR01000001">
    <property type="protein sequence ID" value="GLC32605.1"/>
    <property type="molecule type" value="Genomic_DNA"/>
</dbReference>
<evidence type="ECO:0000259" key="1">
    <source>
        <dbReference type="PROSITE" id="PS51186"/>
    </source>
</evidence>
<dbReference type="PROSITE" id="PS51186">
    <property type="entry name" value="GNAT"/>
    <property type="match status" value="1"/>
</dbReference>
<keyword evidence="3" id="KW-1185">Reference proteome</keyword>
<evidence type="ECO:0000313" key="2">
    <source>
        <dbReference type="EMBL" id="GLC32605.1"/>
    </source>
</evidence>
<dbReference type="SUPFAM" id="SSF55729">
    <property type="entry name" value="Acyl-CoA N-acyltransferases (Nat)"/>
    <property type="match status" value="1"/>
</dbReference>
<dbReference type="CDD" id="cd04301">
    <property type="entry name" value="NAT_SF"/>
    <property type="match status" value="1"/>
</dbReference>
<sequence length="164" mass="19514">MEIRKAELNDLDEIIEIYKNVIITMEKNNIHQWDEIYPSSSILKEDILNDEMYVGVINNIIVSVVVLNSEFDEQYINGKWQYNNKNFAIVHRLCVNPLYQNKKIGNKTMLIIEDLLRNERVESIRLDAFSENPYALKMYKKLGYKKVGEVTWRKGLFYLFEKKI</sequence>
<dbReference type="Pfam" id="PF00583">
    <property type="entry name" value="Acetyltransf_1"/>
    <property type="match status" value="1"/>
</dbReference>
<proteinExistence type="predicted"/>
<comment type="caution">
    <text evidence="2">The sequence shown here is derived from an EMBL/GenBank/DDBJ whole genome shotgun (WGS) entry which is preliminary data.</text>
</comment>
<dbReference type="InterPro" id="IPR000182">
    <property type="entry name" value="GNAT_dom"/>
</dbReference>